<dbReference type="Proteomes" id="UP001642360">
    <property type="component" value="Unassembled WGS sequence"/>
</dbReference>
<keyword evidence="4" id="KW-1185">Reference proteome</keyword>
<dbReference type="EMBL" id="CAUOFW020009503">
    <property type="protein sequence ID" value="CAK9186255.1"/>
    <property type="molecule type" value="Genomic_DNA"/>
</dbReference>
<dbReference type="Pfam" id="PF05641">
    <property type="entry name" value="Agenet"/>
    <property type="match status" value="1"/>
</dbReference>
<reference evidence="3 4" key="1">
    <citation type="submission" date="2024-02" db="EMBL/GenBank/DDBJ databases">
        <authorList>
            <person name="Vignale AGUSTIN F."/>
            <person name="Sosa J E."/>
            <person name="Modenutti C."/>
        </authorList>
    </citation>
    <scope>NUCLEOTIDE SEQUENCE [LARGE SCALE GENOMIC DNA]</scope>
</reference>
<evidence type="ECO:0000313" key="4">
    <source>
        <dbReference type="Proteomes" id="UP001642360"/>
    </source>
</evidence>
<feature type="domain" description="Agenet" evidence="1">
    <location>
        <begin position="71"/>
        <end position="126"/>
    </location>
</feature>
<dbReference type="InterPro" id="IPR014002">
    <property type="entry name" value="Agenet_dom_plant"/>
</dbReference>
<protein>
    <recommendedName>
        <fullName evidence="1">Agenet domain-containing protein</fullName>
    </recommendedName>
</protein>
<dbReference type="SMART" id="SM00743">
    <property type="entry name" value="Agenet"/>
    <property type="match status" value="2"/>
</dbReference>
<dbReference type="CDD" id="cd20405">
    <property type="entry name" value="Tudor_Agenet_AtDUF_rpt1_3"/>
    <property type="match status" value="1"/>
</dbReference>
<dbReference type="AlphaFoldDB" id="A0ABC8UYU9"/>
<dbReference type="PANTHER" id="PTHR31917:SF148">
    <property type="entry name" value="DUF724 DOMAIN-CONTAINING PROTEIN 2"/>
    <property type="match status" value="1"/>
</dbReference>
<organism evidence="3 4">
    <name type="scientific">Ilex paraguariensis</name>
    <name type="common">yerba mate</name>
    <dbReference type="NCBI Taxonomy" id="185542"/>
    <lineage>
        <taxon>Eukaryota</taxon>
        <taxon>Viridiplantae</taxon>
        <taxon>Streptophyta</taxon>
        <taxon>Embryophyta</taxon>
        <taxon>Tracheophyta</taxon>
        <taxon>Spermatophyta</taxon>
        <taxon>Magnoliopsida</taxon>
        <taxon>eudicotyledons</taxon>
        <taxon>Gunneridae</taxon>
        <taxon>Pentapetalae</taxon>
        <taxon>asterids</taxon>
        <taxon>campanulids</taxon>
        <taxon>Aquifoliales</taxon>
        <taxon>Aquifoliaceae</taxon>
        <taxon>Ilex</taxon>
    </lineage>
</organism>
<dbReference type="InterPro" id="IPR008395">
    <property type="entry name" value="Agenet-like_dom"/>
</dbReference>
<dbReference type="EMBL" id="CAUOFW020008824">
    <property type="protein sequence ID" value="CAK9183941.1"/>
    <property type="molecule type" value="Genomic_DNA"/>
</dbReference>
<evidence type="ECO:0000259" key="1">
    <source>
        <dbReference type="SMART" id="SM00743"/>
    </source>
</evidence>
<evidence type="ECO:0000313" key="3">
    <source>
        <dbReference type="EMBL" id="CAK9186255.1"/>
    </source>
</evidence>
<accession>A0ABC8UYU9</accession>
<comment type="caution">
    <text evidence="3">The sequence shown here is derived from an EMBL/GenBank/DDBJ whole genome shotgun (WGS) entry which is preliminary data.</text>
</comment>
<dbReference type="Gene3D" id="2.30.30.140">
    <property type="match status" value="1"/>
</dbReference>
<feature type="domain" description="Agenet" evidence="1">
    <location>
        <begin position="1"/>
        <end position="69"/>
    </location>
</feature>
<dbReference type="CDD" id="cd20406">
    <property type="entry name" value="Tudor_Agenet_AtDUF_rpt2_4"/>
    <property type="match status" value="1"/>
</dbReference>
<name>A0ABC8UYU9_9AQUA</name>
<gene>
    <name evidence="2" type="ORF">ILEXP_LOCUS54241</name>
    <name evidence="3" type="ORF">ILEXP_LOCUS56736</name>
</gene>
<dbReference type="PANTHER" id="PTHR31917">
    <property type="entry name" value="AGENET DOMAIN-CONTAINING PROTEIN-RELATED"/>
    <property type="match status" value="1"/>
</dbReference>
<evidence type="ECO:0000313" key="2">
    <source>
        <dbReference type="EMBL" id="CAK9183941.1"/>
    </source>
</evidence>
<proteinExistence type="predicted"/>
<sequence>MVFRRGDQVEVASQEEGFKGSYYTATVISELLNKKYILQFKTLLKDDLSGPLREIVAADDVRPAPPVIPVTGFGLYDKVDAFDNDGWWVGKITGKIGNKFFVYFETSGDEIAYQLENLRVHQDYLNGKWVCSRKGVSYESLYR</sequence>